<keyword evidence="4" id="KW-0862">Zinc</keyword>
<comment type="similarity">
    <text evidence="1">Belongs to the replication factor A protein 1 family.</text>
</comment>
<dbReference type="GO" id="GO:0008270">
    <property type="term" value="F:zinc ion binding"/>
    <property type="evidence" value="ECO:0007669"/>
    <property type="project" value="UniProtKB-KW"/>
</dbReference>
<dbReference type="EMBL" id="CACVBM020001595">
    <property type="protein sequence ID" value="CAA7054896.1"/>
    <property type="molecule type" value="Genomic_DNA"/>
</dbReference>
<accession>A0A6D2KS53</accession>
<dbReference type="CDD" id="cd04476">
    <property type="entry name" value="RPA1_DBD_C"/>
    <property type="match status" value="1"/>
</dbReference>
<proteinExistence type="inferred from homology"/>
<keyword evidence="2" id="KW-0479">Metal-binding</keyword>
<comment type="caution">
    <text evidence="8">The sequence shown here is derived from an EMBL/GenBank/DDBJ whole genome shotgun (WGS) entry which is preliminary data.</text>
</comment>
<sequence>MKTEIPWFYLGCPKCSRRVNQYLNPETEEIEADKFTCDQCQKIVDSTVTRYQVHVKVTDDTGTTSLLMFDSEVIKLIHKSAYELLEQQVQFNRGRQYPQELLALDGREFVFTIFKPETSKNFMPTTFKVVTFTEDPVKIQTFLDGNDNTADTAAIGPHSPSSIELTTNLIEDVSVEVSNNNSISGSTESPATTSKKRAITSDETPLPSENCVASLSAKKLKPEVTPLPEEEAGQLSSTKPKSSIKQRMLIQEVNGCAF</sequence>
<keyword evidence="9" id="KW-1185">Reference proteome</keyword>
<dbReference type="Proteomes" id="UP000467841">
    <property type="component" value="Unassembled WGS sequence"/>
</dbReference>
<keyword evidence="3" id="KW-0863">Zinc-finger</keyword>
<feature type="compositionally biased region" description="Polar residues" evidence="6">
    <location>
        <begin position="234"/>
        <end position="244"/>
    </location>
</feature>
<evidence type="ECO:0000313" key="8">
    <source>
        <dbReference type="EMBL" id="CAA7054896.1"/>
    </source>
</evidence>
<evidence type="ECO:0000256" key="6">
    <source>
        <dbReference type="SAM" id="MobiDB-lite"/>
    </source>
</evidence>
<reference evidence="8" key="1">
    <citation type="submission" date="2020-01" db="EMBL/GenBank/DDBJ databases">
        <authorList>
            <person name="Mishra B."/>
        </authorList>
    </citation>
    <scope>NUCLEOTIDE SEQUENCE [LARGE SCALE GENOMIC DNA]</scope>
</reference>
<name>A0A6D2KS53_9BRAS</name>
<evidence type="ECO:0000256" key="4">
    <source>
        <dbReference type="ARBA" id="ARBA00022833"/>
    </source>
</evidence>
<evidence type="ECO:0000256" key="2">
    <source>
        <dbReference type="ARBA" id="ARBA00022723"/>
    </source>
</evidence>
<dbReference type="Pfam" id="PF08646">
    <property type="entry name" value="Rep_fac-A_C"/>
    <property type="match status" value="1"/>
</dbReference>
<dbReference type="GO" id="GO:0003677">
    <property type="term" value="F:DNA binding"/>
    <property type="evidence" value="ECO:0007669"/>
    <property type="project" value="UniProtKB-KW"/>
</dbReference>
<dbReference type="InterPro" id="IPR047192">
    <property type="entry name" value="Euk_RPA1_DBD_C"/>
</dbReference>
<dbReference type="OrthoDB" id="1928343at2759"/>
<protein>
    <recommendedName>
        <fullName evidence="7">Replication factor A C-terminal domain-containing protein</fullName>
    </recommendedName>
</protein>
<dbReference type="InterPro" id="IPR012340">
    <property type="entry name" value="NA-bd_OB-fold"/>
</dbReference>
<feature type="domain" description="Replication factor A C-terminal" evidence="7">
    <location>
        <begin position="7"/>
        <end position="113"/>
    </location>
</feature>
<evidence type="ECO:0000256" key="3">
    <source>
        <dbReference type="ARBA" id="ARBA00022771"/>
    </source>
</evidence>
<evidence type="ECO:0000259" key="7">
    <source>
        <dbReference type="Pfam" id="PF08646"/>
    </source>
</evidence>
<evidence type="ECO:0000313" key="9">
    <source>
        <dbReference type="Proteomes" id="UP000467841"/>
    </source>
</evidence>
<evidence type="ECO:0000256" key="5">
    <source>
        <dbReference type="ARBA" id="ARBA00023125"/>
    </source>
</evidence>
<evidence type="ECO:0000256" key="1">
    <source>
        <dbReference type="ARBA" id="ARBA00005690"/>
    </source>
</evidence>
<dbReference type="InterPro" id="IPR013955">
    <property type="entry name" value="Rep_factor-A_C"/>
</dbReference>
<feature type="region of interest" description="Disordered" evidence="6">
    <location>
        <begin position="179"/>
        <end position="244"/>
    </location>
</feature>
<dbReference type="AlphaFoldDB" id="A0A6D2KS53"/>
<dbReference type="SUPFAM" id="SSF50249">
    <property type="entry name" value="Nucleic acid-binding proteins"/>
    <property type="match status" value="1"/>
</dbReference>
<keyword evidence="5" id="KW-0238">DNA-binding</keyword>
<dbReference type="Gene3D" id="2.40.50.140">
    <property type="entry name" value="Nucleic acid-binding proteins"/>
    <property type="match status" value="1"/>
</dbReference>
<gene>
    <name evidence="8" type="ORF">MERR_LOCUS42132</name>
</gene>
<organism evidence="8 9">
    <name type="scientific">Microthlaspi erraticum</name>
    <dbReference type="NCBI Taxonomy" id="1685480"/>
    <lineage>
        <taxon>Eukaryota</taxon>
        <taxon>Viridiplantae</taxon>
        <taxon>Streptophyta</taxon>
        <taxon>Embryophyta</taxon>
        <taxon>Tracheophyta</taxon>
        <taxon>Spermatophyta</taxon>
        <taxon>Magnoliopsida</taxon>
        <taxon>eudicotyledons</taxon>
        <taxon>Gunneridae</taxon>
        <taxon>Pentapetalae</taxon>
        <taxon>rosids</taxon>
        <taxon>malvids</taxon>
        <taxon>Brassicales</taxon>
        <taxon>Brassicaceae</taxon>
        <taxon>Coluteocarpeae</taxon>
        <taxon>Microthlaspi</taxon>
    </lineage>
</organism>